<dbReference type="GeneID" id="3877365"/>
<gene>
    <name evidence="2" type="ORF">NCU03791</name>
</gene>
<name>Q7S7S3_NEUCR</name>
<dbReference type="EMBL" id="CM002240">
    <property type="protein sequence ID" value="EAA31944.2"/>
    <property type="molecule type" value="Genomic_DNA"/>
</dbReference>
<dbReference type="HOGENOM" id="CLU_1806704_0_0_1"/>
<organism evidence="2 3">
    <name type="scientific">Neurospora crassa (strain ATCC 24698 / 74-OR23-1A / CBS 708.71 / DSM 1257 / FGSC 987)</name>
    <dbReference type="NCBI Taxonomy" id="367110"/>
    <lineage>
        <taxon>Eukaryota</taxon>
        <taxon>Fungi</taxon>
        <taxon>Dikarya</taxon>
        <taxon>Ascomycota</taxon>
        <taxon>Pezizomycotina</taxon>
        <taxon>Sordariomycetes</taxon>
        <taxon>Sordariomycetidae</taxon>
        <taxon>Sordariales</taxon>
        <taxon>Sordariaceae</taxon>
        <taxon>Neurospora</taxon>
    </lineage>
</organism>
<dbReference type="AlphaFoldDB" id="Q7S7S3"/>
<evidence type="ECO:0000313" key="2">
    <source>
        <dbReference type="EMBL" id="EAA31944.2"/>
    </source>
</evidence>
<proteinExistence type="predicted"/>
<dbReference type="KEGG" id="ncr:NCU03791"/>
<protein>
    <submittedName>
        <fullName evidence="2">Uncharacterized protein</fullName>
    </submittedName>
</protein>
<dbReference type="InParanoid" id="Q7S7S3"/>
<accession>Q7S7S3</accession>
<dbReference type="VEuPathDB" id="FungiDB:NCU03791"/>
<dbReference type="PaxDb" id="5141-EFNCRP00000003392"/>
<feature type="region of interest" description="Disordered" evidence="1">
    <location>
        <begin position="119"/>
        <end position="143"/>
    </location>
</feature>
<evidence type="ECO:0000256" key="1">
    <source>
        <dbReference type="SAM" id="MobiDB-lite"/>
    </source>
</evidence>
<keyword evidence="3" id="KW-1185">Reference proteome</keyword>
<evidence type="ECO:0000313" key="3">
    <source>
        <dbReference type="Proteomes" id="UP000001805"/>
    </source>
</evidence>
<feature type="region of interest" description="Disordered" evidence="1">
    <location>
        <begin position="25"/>
        <end position="54"/>
    </location>
</feature>
<reference evidence="2 3" key="1">
    <citation type="journal article" date="2003" name="Nature">
        <title>The genome sequence of the filamentous fungus Neurospora crassa.</title>
        <authorList>
            <person name="Galagan J.E."/>
            <person name="Calvo S.E."/>
            <person name="Borkovich K.A."/>
            <person name="Selker E.U."/>
            <person name="Read N.D."/>
            <person name="Jaffe D."/>
            <person name="FitzHugh W."/>
            <person name="Ma L.J."/>
            <person name="Smirnov S."/>
            <person name="Purcell S."/>
            <person name="Rehman B."/>
            <person name="Elkins T."/>
            <person name="Engels R."/>
            <person name="Wang S."/>
            <person name="Nielsen C.B."/>
            <person name="Butler J."/>
            <person name="Endrizzi M."/>
            <person name="Qui D."/>
            <person name="Ianakiev P."/>
            <person name="Bell-Pedersen D."/>
            <person name="Nelson M.A."/>
            <person name="Werner-Washburne M."/>
            <person name="Selitrennikoff C.P."/>
            <person name="Kinsey J.A."/>
            <person name="Braun E.L."/>
            <person name="Zelter A."/>
            <person name="Schulte U."/>
            <person name="Kothe G.O."/>
            <person name="Jedd G."/>
            <person name="Mewes W."/>
            <person name="Staben C."/>
            <person name="Marcotte E."/>
            <person name="Greenberg D."/>
            <person name="Roy A."/>
            <person name="Foley K."/>
            <person name="Naylor J."/>
            <person name="Stange-Thomann N."/>
            <person name="Barrett R."/>
            <person name="Gnerre S."/>
            <person name="Kamal M."/>
            <person name="Kamvysselis M."/>
            <person name="Mauceli E."/>
            <person name="Bielke C."/>
            <person name="Rudd S."/>
            <person name="Frishman D."/>
            <person name="Krystofova S."/>
            <person name="Rasmussen C."/>
            <person name="Metzenberg R.L."/>
            <person name="Perkins D.D."/>
            <person name="Kroken S."/>
            <person name="Cogoni C."/>
            <person name="Macino G."/>
            <person name="Catcheside D."/>
            <person name="Li W."/>
            <person name="Pratt R.J."/>
            <person name="Osmani S.A."/>
            <person name="DeSouza C.P."/>
            <person name="Glass L."/>
            <person name="Orbach M.J."/>
            <person name="Berglund J.A."/>
            <person name="Voelker R."/>
            <person name="Yarden O."/>
            <person name="Plamann M."/>
            <person name="Seiler S."/>
            <person name="Dunlap J."/>
            <person name="Radford A."/>
            <person name="Aramayo R."/>
            <person name="Natvig D.O."/>
            <person name="Alex L.A."/>
            <person name="Mannhaupt G."/>
            <person name="Ebbole D.J."/>
            <person name="Freitag M."/>
            <person name="Paulsen I."/>
            <person name="Sachs M.S."/>
            <person name="Lander E.S."/>
            <person name="Nusbaum C."/>
            <person name="Birren B."/>
        </authorList>
    </citation>
    <scope>NUCLEOTIDE SEQUENCE [LARGE SCALE GENOMIC DNA]</scope>
    <source>
        <strain evidence="3">ATCC 24698 / 74-OR23-1A / CBS 708.71 / DSM 1257 / FGSC 987</strain>
    </source>
</reference>
<dbReference type="RefSeq" id="XP_961180.2">
    <property type="nucleotide sequence ID" value="XM_956087.3"/>
</dbReference>
<sequence length="143" mass="15982">MPRAVTSSRNCAARRAWLARWSNRKTFSPSPSLRQPRADLPPTTVLRHGRTRPAHPAWNLATIQRRRDMRLRPSAKGYSRKASTKLACHIPAGRGIDSLEVELATEQKKKGVEGIHMYDTTARNSGLPQKLEMGMRPVGSDST</sequence>
<dbReference type="Proteomes" id="UP000001805">
    <property type="component" value="Chromosome 2, Linkage Group V"/>
</dbReference>